<dbReference type="Proteomes" id="UP001500841">
    <property type="component" value="Unassembled WGS sequence"/>
</dbReference>
<evidence type="ECO:0000256" key="3">
    <source>
        <dbReference type="ARBA" id="ARBA00023125"/>
    </source>
</evidence>
<dbReference type="PANTHER" id="PTHR30408:SF12">
    <property type="entry name" value="TYPE I RESTRICTION ENZYME MJAVIII SPECIFICITY SUBUNIT"/>
    <property type="match status" value="1"/>
</dbReference>
<dbReference type="RefSeq" id="WP_345105292.1">
    <property type="nucleotide sequence ID" value="NZ_BAABCV010000009.1"/>
</dbReference>
<evidence type="ECO:0000313" key="5">
    <source>
        <dbReference type="EMBL" id="GAA4100519.1"/>
    </source>
</evidence>
<keyword evidence="5" id="KW-0378">Hydrolase</keyword>
<dbReference type="EMBL" id="BAABCV010000009">
    <property type="protein sequence ID" value="GAA4100519.1"/>
    <property type="molecule type" value="Genomic_DNA"/>
</dbReference>
<dbReference type="PANTHER" id="PTHR30408">
    <property type="entry name" value="TYPE-1 RESTRICTION ENZYME ECOKI SPECIFICITY PROTEIN"/>
    <property type="match status" value="1"/>
</dbReference>
<dbReference type="InterPro" id="IPR000055">
    <property type="entry name" value="Restrct_endonuc_typeI_TRD"/>
</dbReference>
<gene>
    <name evidence="5" type="ORF">GCM10022392_26390</name>
</gene>
<evidence type="ECO:0000256" key="2">
    <source>
        <dbReference type="ARBA" id="ARBA00022747"/>
    </source>
</evidence>
<reference evidence="6" key="1">
    <citation type="journal article" date="2019" name="Int. J. Syst. Evol. Microbiol.">
        <title>The Global Catalogue of Microorganisms (GCM) 10K type strain sequencing project: providing services to taxonomists for standard genome sequencing and annotation.</title>
        <authorList>
            <consortium name="The Broad Institute Genomics Platform"/>
            <consortium name="The Broad Institute Genome Sequencing Center for Infectious Disease"/>
            <person name="Wu L."/>
            <person name="Ma J."/>
        </authorList>
    </citation>
    <scope>NUCLEOTIDE SEQUENCE [LARGE SCALE GENOMIC DNA]</scope>
    <source>
        <strain evidence="6">JCM 17085</strain>
    </source>
</reference>
<dbReference type="InterPro" id="IPR052021">
    <property type="entry name" value="Type-I_RS_S_subunit"/>
</dbReference>
<sequence>MNLEVDYQYLKFSQLENTTFWDYYTLSNTNVIASLYPLVKLRDVLVQRKTSIIIDDNKLYKRCRVQIRARGVALRDEVFGSEIKIKKQQVCKTDDFLVAEIDAKVGGYGIIPENLEGAIVSSHYFLFEIDRAKLSPEYLGIIIKQEQFSRQIKSTGSTNYAAIRPYHVLGYEIPLPPLTEQVKIVSDYYKAINQSKQINERITQLEIGIKEYIFKELGLNNSSGRLRKKGLQVVLFNSISEWGLDKIISSSNNHSKHFNVVSISNRPDIAVNIFRGKSPRYSSKTGAFILNQKCNRWNEIDLQFSKTVDKTWFDSIDKEILTRVGDVLINSTGEGTIGRASYITENHQGLLYDSHILLLRLNVSVIDPELFVELFNSSYGQNQVNDIKSAQATKQTELGISNLKKVFIPLPESLEFQKTMVTHIKNIRTQIFQLKSKSDTIEMIAKSEFQKILFAK</sequence>
<dbReference type="Pfam" id="PF01420">
    <property type="entry name" value="Methylase_S"/>
    <property type="match status" value="1"/>
</dbReference>
<comment type="similarity">
    <text evidence="1">Belongs to the type-I restriction system S methylase family.</text>
</comment>
<protein>
    <submittedName>
        <fullName evidence="5">Restriction endonuclease subunit S</fullName>
    </submittedName>
</protein>
<keyword evidence="5" id="KW-0540">Nuclease</keyword>
<evidence type="ECO:0000259" key="4">
    <source>
        <dbReference type="Pfam" id="PF01420"/>
    </source>
</evidence>
<keyword evidence="2" id="KW-0680">Restriction system</keyword>
<dbReference type="GO" id="GO:0004519">
    <property type="term" value="F:endonuclease activity"/>
    <property type="evidence" value="ECO:0007669"/>
    <property type="project" value="UniProtKB-KW"/>
</dbReference>
<accession>A0ABP7WZC3</accession>
<name>A0ABP7WZC3_9SPHI</name>
<keyword evidence="3" id="KW-0238">DNA-binding</keyword>
<evidence type="ECO:0000313" key="6">
    <source>
        <dbReference type="Proteomes" id="UP001500841"/>
    </source>
</evidence>
<dbReference type="InterPro" id="IPR044946">
    <property type="entry name" value="Restrct_endonuc_typeI_TRD_sf"/>
</dbReference>
<keyword evidence="5" id="KW-0255">Endonuclease</keyword>
<dbReference type="SUPFAM" id="SSF116734">
    <property type="entry name" value="DNA methylase specificity domain"/>
    <property type="match status" value="2"/>
</dbReference>
<proteinExistence type="inferred from homology"/>
<dbReference type="Gene3D" id="3.90.220.20">
    <property type="entry name" value="DNA methylase specificity domains"/>
    <property type="match status" value="2"/>
</dbReference>
<evidence type="ECO:0000256" key="1">
    <source>
        <dbReference type="ARBA" id="ARBA00010923"/>
    </source>
</evidence>
<comment type="caution">
    <text evidence="5">The sequence shown here is derived from an EMBL/GenBank/DDBJ whole genome shotgun (WGS) entry which is preliminary data.</text>
</comment>
<feature type="domain" description="Type I restriction modification DNA specificity" evidence="4">
    <location>
        <begin position="58"/>
        <end position="203"/>
    </location>
</feature>
<organism evidence="5 6">
    <name type="scientific">Mucilaginibacter panaciglaebae</name>
    <dbReference type="NCBI Taxonomy" id="502331"/>
    <lineage>
        <taxon>Bacteria</taxon>
        <taxon>Pseudomonadati</taxon>
        <taxon>Bacteroidota</taxon>
        <taxon>Sphingobacteriia</taxon>
        <taxon>Sphingobacteriales</taxon>
        <taxon>Sphingobacteriaceae</taxon>
        <taxon>Mucilaginibacter</taxon>
    </lineage>
</organism>
<keyword evidence="6" id="KW-1185">Reference proteome</keyword>